<reference evidence="2 3" key="1">
    <citation type="submission" date="2019-05" db="EMBL/GenBank/DDBJ databases">
        <title>Polaribacter aestuariivivens sp. nov., isolated from a tidal flat.</title>
        <authorList>
            <person name="Yoon J.-H."/>
        </authorList>
    </citation>
    <scope>NUCLEOTIDE SEQUENCE [LARGE SCALE GENOMIC DNA]</scope>
    <source>
        <strain evidence="2 3">DBTF-3</strain>
    </source>
</reference>
<keyword evidence="1" id="KW-0472">Membrane</keyword>
<dbReference type="OrthoDB" id="1551186at2"/>
<proteinExistence type="predicted"/>
<evidence type="ECO:0000313" key="3">
    <source>
        <dbReference type="Proteomes" id="UP000307140"/>
    </source>
</evidence>
<dbReference type="EMBL" id="VANR01000007">
    <property type="protein sequence ID" value="TMM28886.1"/>
    <property type="molecule type" value="Genomic_DNA"/>
</dbReference>
<keyword evidence="1" id="KW-0812">Transmembrane</keyword>
<name>A0A5S3N7M7_9FLAO</name>
<dbReference type="Proteomes" id="UP000307140">
    <property type="component" value="Unassembled WGS sequence"/>
</dbReference>
<sequence>MSWKNERLKIFALWLFILFNIIFRDIHQMTLKSHLEMLLTGYYNGMEVTEIIMLFGAFVVNIPISMLLVSLFTKQAISRKLNMLAGSIMPLILLTSPPTDMDDIFHLSIEILALVCIVRSSFKWRKE</sequence>
<evidence type="ECO:0000313" key="2">
    <source>
        <dbReference type="EMBL" id="TMM28886.1"/>
    </source>
</evidence>
<dbReference type="Pfam" id="PF19851">
    <property type="entry name" value="DUF6326"/>
    <property type="match status" value="1"/>
</dbReference>
<comment type="caution">
    <text evidence="2">The sequence shown here is derived from an EMBL/GenBank/DDBJ whole genome shotgun (WGS) entry which is preliminary data.</text>
</comment>
<keyword evidence="1" id="KW-1133">Transmembrane helix</keyword>
<accession>A0A5S3N7M7</accession>
<protein>
    <submittedName>
        <fullName evidence="2">Uncharacterized protein</fullName>
    </submittedName>
</protein>
<gene>
    <name evidence="2" type="ORF">FDT66_13230</name>
</gene>
<keyword evidence="3" id="KW-1185">Reference proteome</keyword>
<dbReference type="InterPro" id="IPR046289">
    <property type="entry name" value="DUF6326"/>
</dbReference>
<dbReference type="AlphaFoldDB" id="A0A5S3N7M7"/>
<evidence type="ECO:0000256" key="1">
    <source>
        <dbReference type="SAM" id="Phobius"/>
    </source>
</evidence>
<feature type="transmembrane region" description="Helical" evidence="1">
    <location>
        <begin position="48"/>
        <end position="69"/>
    </location>
</feature>
<organism evidence="2 3">
    <name type="scientific">Polaribacter aestuariivivens</name>
    <dbReference type="NCBI Taxonomy" id="2304626"/>
    <lineage>
        <taxon>Bacteria</taxon>
        <taxon>Pseudomonadati</taxon>
        <taxon>Bacteroidota</taxon>
        <taxon>Flavobacteriia</taxon>
        <taxon>Flavobacteriales</taxon>
        <taxon>Flavobacteriaceae</taxon>
    </lineage>
</organism>